<reference evidence="1" key="1">
    <citation type="submission" date="2019-04" db="EMBL/GenBank/DDBJ databases">
        <title>Microbes associate with the intestines of laboratory mice.</title>
        <authorList>
            <person name="Navarre W."/>
            <person name="Wong E."/>
            <person name="Huang K."/>
            <person name="Tropini C."/>
            <person name="Ng K."/>
            <person name="Yu B."/>
        </authorList>
    </citation>
    <scope>NUCLEOTIDE SEQUENCE</scope>
    <source>
        <strain evidence="1">NM04_E33</strain>
    </source>
</reference>
<comment type="caution">
    <text evidence="1">The sequence shown here is derived from an EMBL/GenBank/DDBJ whole genome shotgun (WGS) entry which is preliminary data.</text>
</comment>
<sequence>MNYGIIAAGQGSRLVQEGVGLPKPLVRMCGRPMIGRLIDIFVKCGAESVSVIVNEEMTEVAEYLRSLAPSLPCPLNLVVKTTPTSMHSFYELSSLMEGKGRFIITTVDTIFREEDFARYVNAYAAAPQEVDGMMAVTGFIDDEKPLYVATDDDNRITAFLDAPQAGVKYVSGGIYGLSGSAIPVLRKCLADGVGRMRNYQRSLVAAGLDLRAYDMNKIVDVDHASDIASAEAFLEGE</sequence>
<evidence type="ECO:0000313" key="2">
    <source>
        <dbReference type="Proteomes" id="UP000306319"/>
    </source>
</evidence>
<proteinExistence type="predicted"/>
<accession>A0AC61RDZ2</accession>
<evidence type="ECO:0000313" key="1">
    <source>
        <dbReference type="EMBL" id="TGY77139.1"/>
    </source>
</evidence>
<keyword evidence="2" id="KW-1185">Reference proteome</keyword>
<organism evidence="1 2">
    <name type="scientific">Lepagella muris</name>
    <dbReference type="NCBI Taxonomy" id="3032870"/>
    <lineage>
        <taxon>Bacteria</taxon>
        <taxon>Pseudomonadati</taxon>
        <taxon>Bacteroidota</taxon>
        <taxon>Bacteroidia</taxon>
        <taxon>Bacteroidales</taxon>
        <taxon>Muribaculaceae</taxon>
        <taxon>Lepagella</taxon>
    </lineage>
</organism>
<name>A0AC61RDZ2_9BACT</name>
<gene>
    <name evidence="1" type="ORF">E5331_15750</name>
</gene>
<dbReference type="Proteomes" id="UP000306319">
    <property type="component" value="Unassembled WGS sequence"/>
</dbReference>
<protein>
    <submittedName>
        <fullName evidence="1">NDP-sugar synthase</fullName>
    </submittedName>
</protein>
<dbReference type="EMBL" id="SRYB01000029">
    <property type="protein sequence ID" value="TGY77139.1"/>
    <property type="molecule type" value="Genomic_DNA"/>
</dbReference>